<evidence type="ECO:0000313" key="1">
    <source>
        <dbReference type="EMBL" id="SDG29261.1"/>
    </source>
</evidence>
<dbReference type="AlphaFoldDB" id="A0A1G7T1Y5"/>
<evidence type="ECO:0000313" key="2">
    <source>
        <dbReference type="Proteomes" id="UP000183404"/>
    </source>
</evidence>
<proteinExistence type="predicted"/>
<evidence type="ECO:0008006" key="3">
    <source>
        <dbReference type="Google" id="ProtNLM"/>
    </source>
</evidence>
<name>A0A1G7T1Y5_THETY</name>
<reference evidence="1 2" key="1">
    <citation type="submission" date="2016-10" db="EMBL/GenBank/DDBJ databases">
        <authorList>
            <person name="de Groot N.N."/>
        </authorList>
    </citation>
    <scope>NUCLEOTIDE SEQUENCE [LARGE SCALE GENOMIC DNA]</scope>
    <source>
        <strain evidence="1 2">DSM 569</strain>
    </source>
</reference>
<accession>A0A1G7T1Y5</accession>
<organism evidence="1 2">
    <name type="scientific">Thermoanaerobacter thermohydrosulfuricus</name>
    <name type="common">Clostridium thermohydrosulfuricum</name>
    <dbReference type="NCBI Taxonomy" id="1516"/>
    <lineage>
        <taxon>Bacteria</taxon>
        <taxon>Bacillati</taxon>
        <taxon>Bacillota</taxon>
        <taxon>Clostridia</taxon>
        <taxon>Thermoanaerobacterales</taxon>
        <taxon>Thermoanaerobacteraceae</taxon>
        <taxon>Thermoanaerobacter</taxon>
    </lineage>
</organism>
<dbReference type="Proteomes" id="UP000183404">
    <property type="component" value="Unassembled WGS sequence"/>
</dbReference>
<protein>
    <recommendedName>
        <fullName evidence="3">Transposase IS116/IS110/IS902 family protein</fullName>
    </recommendedName>
</protein>
<feature type="non-terminal residue" evidence="1">
    <location>
        <position position="1"/>
    </location>
</feature>
<dbReference type="EMBL" id="FNBS01000059">
    <property type="protein sequence ID" value="SDG29261.1"/>
    <property type="molecule type" value="Genomic_DNA"/>
</dbReference>
<gene>
    <name evidence="1" type="ORF">SAMN04244560_02087</name>
</gene>
<sequence length="66" mass="7795">QRRGTKKAVVALARKILVIIYTMLKNNTDYDERIFDEVRKKQEIIRVKRIINEARKLGLEVTLPQT</sequence>